<comment type="caution">
    <text evidence="6">The sequence shown here is derived from an EMBL/GenBank/DDBJ whole genome shotgun (WGS) entry which is preliminary data.</text>
</comment>
<evidence type="ECO:0000256" key="2">
    <source>
        <dbReference type="ARBA" id="ARBA00022801"/>
    </source>
</evidence>
<protein>
    <recommendedName>
        <fullName evidence="3">Carboxylic ester hydrolase</fullName>
        <ecNumber evidence="3">3.1.1.-</ecNumber>
    </recommendedName>
</protein>
<reference evidence="7" key="1">
    <citation type="journal article" date="2015" name="PLoS Genet.">
        <title>Genome Sequence and Transcriptome Analyses of Chrysochromulina tobin: Metabolic Tools for Enhanced Algal Fitness in the Prominent Order Prymnesiales (Haptophyceae).</title>
        <authorList>
            <person name="Hovde B.T."/>
            <person name="Deodato C.R."/>
            <person name="Hunsperger H.M."/>
            <person name="Ryken S.A."/>
            <person name="Yost W."/>
            <person name="Jha R.K."/>
            <person name="Patterson J."/>
            <person name="Monnat R.J. Jr."/>
            <person name="Barlow S.B."/>
            <person name="Starkenburg S.R."/>
            <person name="Cattolico R.A."/>
        </authorList>
    </citation>
    <scope>NUCLEOTIDE SEQUENCE</scope>
    <source>
        <strain evidence="7">CCMP291</strain>
    </source>
</reference>
<dbReference type="Pfam" id="PF00135">
    <property type="entry name" value="COesterase"/>
    <property type="match status" value="1"/>
</dbReference>
<evidence type="ECO:0000256" key="3">
    <source>
        <dbReference type="RuleBase" id="RU361235"/>
    </source>
</evidence>
<dbReference type="Gene3D" id="3.40.50.1820">
    <property type="entry name" value="alpha/beta hydrolase"/>
    <property type="match status" value="1"/>
</dbReference>
<keyword evidence="7" id="KW-1185">Reference proteome</keyword>
<sequence length="327" mass="34265">MVDNASGQALAAQHGVVHVAANYRLGALGWLAHEALLDEDAHAGGMGCGNFGLLDLVFALEWVRQHVRAFGGDPQNVTIWGTSTGSQLVCTLLTCPLARGLFSKAVMQSCADLANVRELRRRHDVWLGKTACEWGAMLAAHLGCASASPREELAKLRALPVEAFIDASNDLESTDCYEPAVHRLRQHGADGEDEGSGGGEDMAWVRGGTGGDAASASAGKRPRTGNAGNAGSAGRASESLSISPKPLPSAQALAMGRALETVPVMLGLTSADGLGKVELEWTMFEEVHSLEEYSSLLGAHFGADRREAALAVFGARTPEEVASPLEN</sequence>
<feature type="region of interest" description="Disordered" evidence="4">
    <location>
        <begin position="188"/>
        <end position="247"/>
    </location>
</feature>
<dbReference type="OrthoDB" id="3200163at2759"/>
<evidence type="ECO:0000313" key="6">
    <source>
        <dbReference type="EMBL" id="KOO53177.1"/>
    </source>
</evidence>
<name>A0A0M0LQK4_9EUKA</name>
<dbReference type="GO" id="GO:0016787">
    <property type="term" value="F:hydrolase activity"/>
    <property type="evidence" value="ECO:0007669"/>
    <property type="project" value="UniProtKB-KW"/>
</dbReference>
<evidence type="ECO:0000256" key="4">
    <source>
        <dbReference type="SAM" id="MobiDB-lite"/>
    </source>
</evidence>
<dbReference type="EMBL" id="JWZX01000346">
    <property type="protein sequence ID" value="KOO53177.1"/>
    <property type="molecule type" value="Genomic_DNA"/>
</dbReference>
<dbReference type="SUPFAM" id="SSF53474">
    <property type="entry name" value="alpha/beta-Hydrolases"/>
    <property type="match status" value="1"/>
</dbReference>
<dbReference type="InterPro" id="IPR029058">
    <property type="entry name" value="AB_hydrolase_fold"/>
</dbReference>
<feature type="domain" description="Carboxylesterase type B" evidence="5">
    <location>
        <begin position="5"/>
        <end position="170"/>
    </location>
</feature>
<dbReference type="Proteomes" id="UP000037460">
    <property type="component" value="Unassembled WGS sequence"/>
</dbReference>
<comment type="similarity">
    <text evidence="1 3">Belongs to the type-B carboxylesterase/lipase family.</text>
</comment>
<evidence type="ECO:0000259" key="5">
    <source>
        <dbReference type="Pfam" id="PF00135"/>
    </source>
</evidence>
<feature type="compositionally biased region" description="Low complexity" evidence="4">
    <location>
        <begin position="212"/>
        <end position="237"/>
    </location>
</feature>
<keyword evidence="2 3" id="KW-0378">Hydrolase</keyword>
<dbReference type="InterPro" id="IPR002018">
    <property type="entry name" value="CarbesteraseB"/>
</dbReference>
<gene>
    <name evidence="6" type="ORF">Ctob_015606</name>
</gene>
<organism evidence="6 7">
    <name type="scientific">Chrysochromulina tobinii</name>
    <dbReference type="NCBI Taxonomy" id="1460289"/>
    <lineage>
        <taxon>Eukaryota</taxon>
        <taxon>Haptista</taxon>
        <taxon>Haptophyta</taxon>
        <taxon>Prymnesiophyceae</taxon>
        <taxon>Prymnesiales</taxon>
        <taxon>Chrysochromulinaceae</taxon>
        <taxon>Chrysochromulina</taxon>
    </lineage>
</organism>
<evidence type="ECO:0000313" key="7">
    <source>
        <dbReference type="Proteomes" id="UP000037460"/>
    </source>
</evidence>
<dbReference type="PANTHER" id="PTHR43142:SF1">
    <property type="entry name" value="CARBOXYLIC ESTER HYDROLASE"/>
    <property type="match status" value="1"/>
</dbReference>
<evidence type="ECO:0000256" key="1">
    <source>
        <dbReference type="ARBA" id="ARBA00005964"/>
    </source>
</evidence>
<dbReference type="InterPro" id="IPR019826">
    <property type="entry name" value="Carboxylesterase_B_AS"/>
</dbReference>
<proteinExistence type="inferred from homology"/>
<dbReference type="PROSITE" id="PS00122">
    <property type="entry name" value="CARBOXYLESTERASE_B_1"/>
    <property type="match status" value="1"/>
</dbReference>
<dbReference type="EC" id="3.1.1.-" evidence="3"/>
<dbReference type="AlphaFoldDB" id="A0A0M0LQK4"/>
<accession>A0A0M0LQK4</accession>
<dbReference type="PANTHER" id="PTHR43142">
    <property type="entry name" value="CARBOXYLIC ESTER HYDROLASE"/>
    <property type="match status" value="1"/>
</dbReference>